<reference evidence="2" key="1">
    <citation type="submission" date="2023-08" db="EMBL/GenBank/DDBJ databases">
        <authorList>
            <person name="Alioto T."/>
            <person name="Alioto T."/>
            <person name="Gomez Garrido J."/>
        </authorList>
    </citation>
    <scope>NUCLEOTIDE SEQUENCE</scope>
</reference>
<evidence type="ECO:0000313" key="2">
    <source>
        <dbReference type="EMBL" id="CAJ1072442.1"/>
    </source>
</evidence>
<evidence type="ECO:0000256" key="1">
    <source>
        <dbReference type="SAM" id="MobiDB-lite"/>
    </source>
</evidence>
<feature type="region of interest" description="Disordered" evidence="1">
    <location>
        <begin position="71"/>
        <end position="102"/>
    </location>
</feature>
<dbReference type="AlphaFoldDB" id="A0AAV1GEE2"/>
<dbReference type="EMBL" id="OY660877">
    <property type="protein sequence ID" value="CAJ1072442.1"/>
    <property type="molecule type" value="Genomic_DNA"/>
</dbReference>
<evidence type="ECO:0000313" key="3">
    <source>
        <dbReference type="Proteomes" id="UP001178508"/>
    </source>
</evidence>
<protein>
    <submittedName>
        <fullName evidence="2">Unnamed protein product</fullName>
    </submittedName>
</protein>
<accession>A0AAV1GEE2</accession>
<name>A0AAV1GEE2_XYRNO</name>
<proteinExistence type="predicted"/>
<organism evidence="2 3">
    <name type="scientific">Xyrichtys novacula</name>
    <name type="common">Pearly razorfish</name>
    <name type="synonym">Hemipteronotus novacula</name>
    <dbReference type="NCBI Taxonomy" id="13765"/>
    <lineage>
        <taxon>Eukaryota</taxon>
        <taxon>Metazoa</taxon>
        <taxon>Chordata</taxon>
        <taxon>Craniata</taxon>
        <taxon>Vertebrata</taxon>
        <taxon>Euteleostomi</taxon>
        <taxon>Actinopterygii</taxon>
        <taxon>Neopterygii</taxon>
        <taxon>Teleostei</taxon>
        <taxon>Neoteleostei</taxon>
        <taxon>Acanthomorphata</taxon>
        <taxon>Eupercaria</taxon>
        <taxon>Labriformes</taxon>
        <taxon>Labridae</taxon>
        <taxon>Xyrichtys</taxon>
    </lineage>
</organism>
<dbReference type="Proteomes" id="UP001178508">
    <property type="component" value="Chromosome 14"/>
</dbReference>
<gene>
    <name evidence="2" type="ORF">XNOV1_A021477</name>
</gene>
<sequence>MRRRALGRDHLDQRGLNAIWFQHRNNALKEGSSGGPGRRAEAEPIVSFQHSTKGEKKKTQKRGLIQTAVQPREECPSGRHCGFVSHRETKKGPWIDLANNGK</sequence>
<keyword evidence="3" id="KW-1185">Reference proteome</keyword>